<dbReference type="SUPFAM" id="SSF55486">
    <property type="entry name" value="Metalloproteases ('zincins'), catalytic domain"/>
    <property type="match status" value="1"/>
</dbReference>
<protein>
    <submittedName>
        <fullName evidence="1">Peptidase M10A and M12B matrixin and adamalysin</fullName>
    </submittedName>
</protein>
<dbReference type="Gene3D" id="3.40.390.10">
    <property type="entry name" value="Collagenase (Catalytic Domain)"/>
    <property type="match status" value="1"/>
</dbReference>
<proteinExistence type="predicted"/>
<organism evidence="1 2">
    <name type="scientific">Pseudobacteroides cellulosolvens ATCC 35603 = DSM 2933</name>
    <dbReference type="NCBI Taxonomy" id="398512"/>
    <lineage>
        <taxon>Bacteria</taxon>
        <taxon>Bacillati</taxon>
        <taxon>Bacillota</taxon>
        <taxon>Clostridia</taxon>
        <taxon>Eubacteriales</taxon>
        <taxon>Oscillospiraceae</taxon>
        <taxon>Pseudobacteroides</taxon>
    </lineage>
</organism>
<dbReference type="GO" id="GO:0008237">
    <property type="term" value="F:metallopeptidase activity"/>
    <property type="evidence" value="ECO:0007669"/>
    <property type="project" value="InterPro"/>
</dbReference>
<sequence length="212" mass="23712" precursor="true">MKKSVIILVVIIVTLLNFVLQTSAHEFAPGVPHRWNDVRYTYSGGMYHHYAYVLTNGSNLDSNWSGNYYNSINNWTNNSSLRAYVQNAAVGSSKVDYYTYTTWPSYWPSNVIARTLGYDANGNCWIDPVTGVTNTNCGVNITYASVNTNPNFGTISSDQKLYILTHELGHVLGLGHPSSTDVSIMHTGDFPSWNNWTLPQAHDRSDLIGFYP</sequence>
<evidence type="ECO:0000313" key="1">
    <source>
        <dbReference type="EMBL" id="KNY27579.1"/>
    </source>
</evidence>
<dbReference type="EMBL" id="LGTC01000001">
    <property type="protein sequence ID" value="KNY27579.1"/>
    <property type="molecule type" value="Genomic_DNA"/>
</dbReference>
<dbReference type="InterPro" id="IPR024079">
    <property type="entry name" value="MetalloPept_cat_dom_sf"/>
</dbReference>
<evidence type="ECO:0000313" key="2">
    <source>
        <dbReference type="Proteomes" id="UP000036923"/>
    </source>
</evidence>
<dbReference type="Proteomes" id="UP000036923">
    <property type="component" value="Unassembled WGS sequence"/>
</dbReference>
<accession>A0A0L6JP73</accession>
<comment type="caution">
    <text evidence="1">The sequence shown here is derived from an EMBL/GenBank/DDBJ whole genome shotgun (WGS) entry which is preliminary data.</text>
</comment>
<reference evidence="2" key="1">
    <citation type="submission" date="2015-07" db="EMBL/GenBank/DDBJ databases">
        <title>Near-Complete Genome Sequence of the Cellulolytic Bacterium Bacteroides (Pseudobacteroides) cellulosolvens ATCC 35603.</title>
        <authorList>
            <person name="Dassa B."/>
            <person name="Utturkar S.M."/>
            <person name="Klingeman D.M."/>
            <person name="Hurt R.A."/>
            <person name="Keller M."/>
            <person name="Xu J."/>
            <person name="Reddy Y.H.K."/>
            <person name="Borovok I."/>
            <person name="Grinberg I.R."/>
            <person name="Lamed R."/>
            <person name="Zhivin O."/>
            <person name="Bayer E.A."/>
            <person name="Brown S.D."/>
        </authorList>
    </citation>
    <scope>NUCLEOTIDE SEQUENCE [LARGE SCALE GENOMIC DNA]</scope>
    <source>
        <strain evidence="2">DSM 2933</strain>
    </source>
</reference>
<name>A0A0L6JP73_9FIRM</name>
<keyword evidence="2" id="KW-1185">Reference proteome</keyword>
<dbReference type="OrthoDB" id="2467676at2"/>
<gene>
    <name evidence="1" type="ORF">Bccel_2850</name>
</gene>
<dbReference type="AlphaFoldDB" id="A0A0L6JP73"/>
<dbReference type="RefSeq" id="WP_036945587.1">
    <property type="nucleotide sequence ID" value="NZ_JQKC01000059.1"/>
</dbReference>
<dbReference type="PATRIC" id="fig|398512.5.peg.2985"/>